<organism evidence="1 2">
    <name type="scientific">Catharanthus roseus</name>
    <name type="common">Madagascar periwinkle</name>
    <name type="synonym">Vinca rosea</name>
    <dbReference type="NCBI Taxonomy" id="4058"/>
    <lineage>
        <taxon>Eukaryota</taxon>
        <taxon>Viridiplantae</taxon>
        <taxon>Streptophyta</taxon>
        <taxon>Embryophyta</taxon>
        <taxon>Tracheophyta</taxon>
        <taxon>Spermatophyta</taxon>
        <taxon>Magnoliopsida</taxon>
        <taxon>eudicotyledons</taxon>
        <taxon>Gunneridae</taxon>
        <taxon>Pentapetalae</taxon>
        <taxon>asterids</taxon>
        <taxon>lamiids</taxon>
        <taxon>Gentianales</taxon>
        <taxon>Apocynaceae</taxon>
        <taxon>Rauvolfioideae</taxon>
        <taxon>Vinceae</taxon>
        <taxon>Catharanthinae</taxon>
        <taxon>Catharanthus</taxon>
    </lineage>
</organism>
<sequence length="106" mass="12012">MKKLKIHDANVANGFVVYMEEALKKKLEGFEDQGKASKLSKLEVKMAKCWRKATLPPTIHIRVHDVEAIPTTEVRLATMIGQKMENLSTPAIKAKQPIIMEALWKK</sequence>
<keyword evidence="2" id="KW-1185">Reference proteome</keyword>
<name>A0ACB9ZZ89_CATRO</name>
<protein>
    <submittedName>
        <fullName evidence="1">Uncharacterized protein</fullName>
    </submittedName>
</protein>
<comment type="caution">
    <text evidence="1">The sequence shown here is derived from an EMBL/GenBank/DDBJ whole genome shotgun (WGS) entry which is preliminary data.</text>
</comment>
<reference evidence="2" key="1">
    <citation type="journal article" date="2023" name="Nat. Plants">
        <title>Single-cell RNA sequencing provides a high-resolution roadmap for understanding the multicellular compartmentation of specialized metabolism.</title>
        <authorList>
            <person name="Sun S."/>
            <person name="Shen X."/>
            <person name="Li Y."/>
            <person name="Li Y."/>
            <person name="Wang S."/>
            <person name="Li R."/>
            <person name="Zhang H."/>
            <person name="Shen G."/>
            <person name="Guo B."/>
            <person name="Wei J."/>
            <person name="Xu J."/>
            <person name="St-Pierre B."/>
            <person name="Chen S."/>
            <person name="Sun C."/>
        </authorList>
    </citation>
    <scope>NUCLEOTIDE SEQUENCE [LARGE SCALE GENOMIC DNA]</scope>
</reference>
<dbReference type="Proteomes" id="UP001060085">
    <property type="component" value="Linkage Group LG07"/>
</dbReference>
<proteinExistence type="predicted"/>
<evidence type="ECO:0000313" key="2">
    <source>
        <dbReference type="Proteomes" id="UP001060085"/>
    </source>
</evidence>
<evidence type="ECO:0000313" key="1">
    <source>
        <dbReference type="EMBL" id="KAI5653965.1"/>
    </source>
</evidence>
<accession>A0ACB9ZZ89</accession>
<dbReference type="EMBL" id="CM044707">
    <property type="protein sequence ID" value="KAI5653965.1"/>
    <property type="molecule type" value="Genomic_DNA"/>
</dbReference>
<gene>
    <name evidence="1" type="ORF">M9H77_31152</name>
</gene>